<protein>
    <recommendedName>
        <fullName evidence="3">DUF1289 domain-containing protein</fullName>
    </recommendedName>
</protein>
<evidence type="ECO:0000313" key="2">
    <source>
        <dbReference type="Proteomes" id="UP000001036"/>
    </source>
</evidence>
<name>B3PL43_CELJU</name>
<sequence>MFFGNKTEPTSMSRSLSSPCIRNCCLDDDDICLGCFRSLAEITHWATATPRQQAAILAVVAERRCQRQKQFPAK</sequence>
<evidence type="ECO:0000313" key="1">
    <source>
        <dbReference type="EMBL" id="ACE85888.1"/>
    </source>
</evidence>
<organism evidence="1 2">
    <name type="scientific">Cellvibrio japonicus (strain Ueda107)</name>
    <name type="common">Pseudomonas fluorescens subsp. cellulosa</name>
    <dbReference type="NCBI Taxonomy" id="498211"/>
    <lineage>
        <taxon>Bacteria</taxon>
        <taxon>Pseudomonadati</taxon>
        <taxon>Pseudomonadota</taxon>
        <taxon>Gammaproteobacteria</taxon>
        <taxon>Cellvibrionales</taxon>
        <taxon>Cellvibrionaceae</taxon>
        <taxon>Cellvibrio</taxon>
    </lineage>
</organism>
<keyword evidence="2" id="KW-1185">Reference proteome</keyword>
<dbReference type="RefSeq" id="WP_012488153.1">
    <property type="nucleotide sequence ID" value="NC_010995.1"/>
</dbReference>
<dbReference type="Proteomes" id="UP000001036">
    <property type="component" value="Chromosome"/>
</dbReference>
<accession>B3PL43</accession>
<dbReference type="PANTHER" id="PTHR35175:SF2">
    <property type="entry name" value="DUF1289 DOMAIN-CONTAINING PROTEIN"/>
    <property type="match status" value="1"/>
</dbReference>
<dbReference type="EMBL" id="CP000934">
    <property type="protein sequence ID" value="ACE85888.1"/>
    <property type="molecule type" value="Genomic_DNA"/>
</dbReference>
<dbReference type="HOGENOM" id="CLU_162538_4_2_6"/>
<dbReference type="KEGG" id="cja:CJA_2557"/>
<evidence type="ECO:0008006" key="3">
    <source>
        <dbReference type="Google" id="ProtNLM"/>
    </source>
</evidence>
<dbReference type="Pfam" id="PF06945">
    <property type="entry name" value="DUF1289"/>
    <property type="match status" value="1"/>
</dbReference>
<dbReference type="STRING" id="498211.CJA_2557"/>
<dbReference type="AlphaFoldDB" id="B3PL43"/>
<gene>
    <name evidence="1" type="ordered locus">CJA_2557</name>
</gene>
<reference evidence="1 2" key="1">
    <citation type="journal article" date="2008" name="J. Bacteriol.">
        <title>Insights into plant cell wall degradation from the genome sequence of the soil bacterium Cellvibrio japonicus.</title>
        <authorList>
            <person name="Deboy R.T."/>
            <person name="Mongodin E.F."/>
            <person name="Fouts D.E."/>
            <person name="Tailford L.E."/>
            <person name="Khouri H."/>
            <person name="Emerson J.B."/>
            <person name="Mohamoud Y."/>
            <person name="Watkins K."/>
            <person name="Henrissat B."/>
            <person name="Gilbert H.J."/>
            <person name="Nelson K.E."/>
        </authorList>
    </citation>
    <scope>NUCLEOTIDE SEQUENCE [LARGE SCALE GENOMIC DNA]</scope>
    <source>
        <strain evidence="1 2">Ueda107</strain>
    </source>
</reference>
<proteinExistence type="predicted"/>
<dbReference type="PANTHER" id="PTHR35175">
    <property type="entry name" value="DUF1289 DOMAIN-CONTAINING PROTEIN"/>
    <property type="match status" value="1"/>
</dbReference>
<dbReference type="InterPro" id="IPR010710">
    <property type="entry name" value="DUF1289"/>
</dbReference>
<dbReference type="eggNOG" id="COG3313">
    <property type="taxonomic scope" value="Bacteria"/>
</dbReference>